<organism evidence="1 3">
    <name type="scientific">Ficus carica</name>
    <name type="common">Common fig</name>
    <dbReference type="NCBI Taxonomy" id="3494"/>
    <lineage>
        <taxon>Eukaryota</taxon>
        <taxon>Viridiplantae</taxon>
        <taxon>Streptophyta</taxon>
        <taxon>Embryophyta</taxon>
        <taxon>Tracheophyta</taxon>
        <taxon>Spermatophyta</taxon>
        <taxon>Magnoliopsida</taxon>
        <taxon>eudicotyledons</taxon>
        <taxon>Gunneridae</taxon>
        <taxon>Pentapetalae</taxon>
        <taxon>rosids</taxon>
        <taxon>fabids</taxon>
        <taxon>Rosales</taxon>
        <taxon>Moraceae</taxon>
        <taxon>Ficeae</taxon>
        <taxon>Ficus</taxon>
    </lineage>
</organism>
<reference evidence="1" key="1">
    <citation type="submission" date="2023-07" db="EMBL/GenBank/DDBJ databases">
        <title>draft genome sequence of fig (Ficus carica).</title>
        <authorList>
            <person name="Takahashi T."/>
            <person name="Nishimura K."/>
        </authorList>
    </citation>
    <scope>NUCLEOTIDE SEQUENCE</scope>
</reference>
<evidence type="ECO:0000313" key="1">
    <source>
        <dbReference type="EMBL" id="GMN72156.1"/>
    </source>
</evidence>
<dbReference type="EMBL" id="BTGU01017989">
    <property type="protein sequence ID" value="GMN72156.1"/>
    <property type="molecule type" value="Genomic_DNA"/>
</dbReference>
<keyword evidence="3" id="KW-1185">Reference proteome</keyword>
<protein>
    <submittedName>
        <fullName evidence="1">Uncharacterized protein</fullName>
    </submittedName>
</protein>
<dbReference type="PANTHER" id="PTHR35497:SF1">
    <property type="entry name" value="ACYL-UDP-N-ACETYLGLUCOSAMINE O-ACYLTRANSFERASE"/>
    <property type="match status" value="1"/>
</dbReference>
<comment type="caution">
    <text evidence="1">The sequence shown here is derived from an EMBL/GenBank/DDBJ whole genome shotgun (WGS) entry which is preliminary data.</text>
</comment>
<sequence>MTQRGEDASASAVTSLMLDRYDDQLLQTRFISNKAIRRELRRQQRIAAERMCDICQHKDSSWQRCGWQH</sequence>
<dbReference type="PANTHER" id="PTHR35497">
    <property type="entry name" value="ACYL-UDP-N-ACETYLGLUCOSAMINE O-ACYLTRANSFERASE"/>
    <property type="match status" value="1"/>
</dbReference>
<dbReference type="AlphaFoldDB" id="A0AA88JH59"/>
<proteinExistence type="predicted"/>
<dbReference type="Proteomes" id="UP001187192">
    <property type="component" value="Unassembled WGS sequence"/>
</dbReference>
<dbReference type="EMBL" id="BTGU01017995">
    <property type="protein sequence ID" value="GMN72193.1"/>
    <property type="molecule type" value="Genomic_DNA"/>
</dbReference>
<accession>A0AA88JH59</accession>
<gene>
    <name evidence="1" type="ORF">TIFTF001_055606</name>
    <name evidence="2" type="ORF">TIFTF001_055607</name>
</gene>
<name>A0AA88JH59_FICCA</name>
<evidence type="ECO:0000313" key="3">
    <source>
        <dbReference type="Proteomes" id="UP001187192"/>
    </source>
</evidence>
<evidence type="ECO:0000313" key="2">
    <source>
        <dbReference type="EMBL" id="GMN72193.1"/>
    </source>
</evidence>